<dbReference type="PROSITE" id="PS51029">
    <property type="entry name" value="MADF"/>
    <property type="match status" value="1"/>
</dbReference>
<comment type="caution">
    <text evidence="3">The sequence shown here is derived from an EMBL/GenBank/DDBJ whole genome shotgun (WGS) entry which is preliminary data.</text>
</comment>
<evidence type="ECO:0000256" key="1">
    <source>
        <dbReference type="SAM" id="MobiDB-lite"/>
    </source>
</evidence>
<accession>A0A2A4JA00</accession>
<evidence type="ECO:0000313" key="3">
    <source>
        <dbReference type="EMBL" id="PCG68252.1"/>
    </source>
</evidence>
<organism evidence="3">
    <name type="scientific">Heliothis virescens</name>
    <name type="common">Tobacco budworm moth</name>
    <dbReference type="NCBI Taxonomy" id="7102"/>
    <lineage>
        <taxon>Eukaryota</taxon>
        <taxon>Metazoa</taxon>
        <taxon>Ecdysozoa</taxon>
        <taxon>Arthropoda</taxon>
        <taxon>Hexapoda</taxon>
        <taxon>Insecta</taxon>
        <taxon>Pterygota</taxon>
        <taxon>Neoptera</taxon>
        <taxon>Endopterygota</taxon>
        <taxon>Lepidoptera</taxon>
        <taxon>Glossata</taxon>
        <taxon>Ditrysia</taxon>
        <taxon>Noctuoidea</taxon>
        <taxon>Noctuidae</taxon>
        <taxon>Heliothinae</taxon>
        <taxon>Heliothis</taxon>
    </lineage>
</organism>
<gene>
    <name evidence="3" type="ORF">B5V51_5437</name>
</gene>
<sequence>MAKKIGPEENFWTPFQQDIMKMVQRHPITYIRDIMMTPTQYKAAVTTAWDRISRDIHVPQKLCKQEWTSIKFRYAKLNNMIRHGKLTEEIVQMHPKTSKYMDGSLDFMDAYIYEITDEEIPTCIHKRFNKMFGVTNKQVVTKEMVQALLKKRTQEEEPNDEMGKMHVQNLMNIVENAVERSLREMSSAEEQPEHRTAGLENTPEDNVEDGARNWQ</sequence>
<dbReference type="EMBL" id="NWSH01002459">
    <property type="protein sequence ID" value="PCG68252.1"/>
    <property type="molecule type" value="Genomic_DNA"/>
</dbReference>
<evidence type="ECO:0000259" key="2">
    <source>
        <dbReference type="PROSITE" id="PS51029"/>
    </source>
</evidence>
<dbReference type="InterPro" id="IPR006578">
    <property type="entry name" value="MADF-dom"/>
</dbReference>
<feature type="region of interest" description="Disordered" evidence="1">
    <location>
        <begin position="183"/>
        <end position="215"/>
    </location>
</feature>
<name>A0A2A4JA00_HELVI</name>
<dbReference type="AlphaFoldDB" id="A0A2A4JA00"/>
<feature type="domain" description="MADF" evidence="2">
    <location>
        <begin position="18"/>
        <end position="113"/>
    </location>
</feature>
<proteinExistence type="predicted"/>
<protein>
    <recommendedName>
        <fullName evidence="2">MADF domain-containing protein</fullName>
    </recommendedName>
</protein>
<reference evidence="3" key="1">
    <citation type="submission" date="2017-09" db="EMBL/GenBank/DDBJ databases">
        <title>Contemporary evolution of a Lepidopteran species, Heliothis virescens, in response to modern agricultural practices.</title>
        <authorList>
            <person name="Fritz M.L."/>
            <person name="Deyonke A.M."/>
            <person name="Papanicolaou A."/>
            <person name="Micinski S."/>
            <person name="Westbrook J."/>
            <person name="Gould F."/>
        </authorList>
    </citation>
    <scope>NUCLEOTIDE SEQUENCE [LARGE SCALE GENOMIC DNA]</scope>
    <source>
        <strain evidence="3">HvINT-</strain>
        <tissue evidence="3">Whole body</tissue>
    </source>
</reference>